<dbReference type="CDD" id="cd08916">
    <property type="entry name" value="TrHb3_P"/>
    <property type="match status" value="1"/>
</dbReference>
<dbReference type="Pfam" id="PF01152">
    <property type="entry name" value="Bac_globin"/>
    <property type="match status" value="1"/>
</dbReference>
<comment type="caution">
    <text evidence="5">The sequence shown here is derived from an EMBL/GenBank/DDBJ whole genome shotgun (WGS) entry which is preliminary data.</text>
</comment>
<dbReference type="Gene3D" id="1.10.490.10">
    <property type="entry name" value="Globins"/>
    <property type="match status" value="1"/>
</dbReference>
<evidence type="ECO:0000256" key="2">
    <source>
        <dbReference type="ARBA" id="ARBA00022617"/>
    </source>
</evidence>
<reference evidence="5 6" key="1">
    <citation type="submission" date="2018-05" db="EMBL/GenBank/DDBJ databases">
        <title>Genomic Encyclopedia of Type Strains, Phase IV (KMG-IV): sequencing the most valuable type-strain genomes for metagenomic binning, comparative biology and taxonomic classification.</title>
        <authorList>
            <person name="Goeker M."/>
        </authorList>
    </citation>
    <scope>NUCLEOTIDE SEQUENCE [LARGE SCALE GENOMIC DNA]</scope>
    <source>
        <strain evidence="5 6">DSM 3183</strain>
    </source>
</reference>
<dbReference type="EMBL" id="QJJM01000019">
    <property type="protein sequence ID" value="PXW68203.1"/>
    <property type="molecule type" value="Genomic_DNA"/>
</dbReference>
<sequence>MTATAHAERIRAAKRAEAHQIGIDDISISLLVDRFYDRIQTDDLLGPIFAQHVADWSQHLPRMKGFWASIMIEPGRFRGSPMQKHIALGILTKAHFDRWLALWDETVAQNVASPAAAERFHTSAHRIADSLLTGVLAQRGGLAALRARSPKLAPLETKP</sequence>
<name>A0A2V3UQ81_9SPHN</name>
<dbReference type="InterPro" id="IPR012292">
    <property type="entry name" value="Globin/Proto"/>
</dbReference>
<keyword evidence="3" id="KW-0479">Metal-binding</keyword>
<evidence type="ECO:0000256" key="3">
    <source>
        <dbReference type="ARBA" id="ARBA00022723"/>
    </source>
</evidence>
<dbReference type="GO" id="GO:0046872">
    <property type="term" value="F:metal ion binding"/>
    <property type="evidence" value="ECO:0007669"/>
    <property type="project" value="UniProtKB-KW"/>
</dbReference>
<protein>
    <submittedName>
        <fullName evidence="5">Hemoglobin</fullName>
    </submittedName>
</protein>
<dbReference type="RefSeq" id="WP_066214129.1">
    <property type="nucleotide sequence ID" value="NZ_QJJM01000019.1"/>
</dbReference>
<keyword evidence="4" id="KW-0408">Iron</keyword>
<dbReference type="GO" id="GO:0019825">
    <property type="term" value="F:oxygen binding"/>
    <property type="evidence" value="ECO:0007669"/>
    <property type="project" value="InterPro"/>
</dbReference>
<evidence type="ECO:0000256" key="4">
    <source>
        <dbReference type="ARBA" id="ARBA00023004"/>
    </source>
</evidence>
<proteinExistence type="predicted"/>
<dbReference type="GO" id="GO:0020037">
    <property type="term" value="F:heme binding"/>
    <property type="evidence" value="ECO:0007669"/>
    <property type="project" value="InterPro"/>
</dbReference>
<keyword evidence="6" id="KW-1185">Reference proteome</keyword>
<dbReference type="InterPro" id="IPR009050">
    <property type="entry name" value="Globin-like_sf"/>
</dbReference>
<dbReference type="InterPro" id="IPR001486">
    <property type="entry name" value="Hemoglobin_trunc"/>
</dbReference>
<dbReference type="OrthoDB" id="25954at2"/>
<evidence type="ECO:0000313" key="6">
    <source>
        <dbReference type="Proteomes" id="UP000248014"/>
    </source>
</evidence>
<dbReference type="AlphaFoldDB" id="A0A2V3UQ81"/>
<gene>
    <name evidence="5" type="ORF">C7451_11910</name>
</gene>
<evidence type="ECO:0000313" key="5">
    <source>
        <dbReference type="EMBL" id="PXW68203.1"/>
    </source>
</evidence>
<keyword evidence="1" id="KW-0813">Transport</keyword>
<organism evidence="5 6">
    <name type="scientific">Blastomonas natatoria</name>
    <dbReference type="NCBI Taxonomy" id="34015"/>
    <lineage>
        <taxon>Bacteria</taxon>
        <taxon>Pseudomonadati</taxon>
        <taxon>Pseudomonadota</taxon>
        <taxon>Alphaproteobacteria</taxon>
        <taxon>Sphingomonadales</taxon>
        <taxon>Sphingomonadaceae</taxon>
        <taxon>Blastomonas</taxon>
    </lineage>
</organism>
<accession>A0A2V3UQ81</accession>
<dbReference type="Proteomes" id="UP000248014">
    <property type="component" value="Unassembled WGS sequence"/>
</dbReference>
<keyword evidence="2" id="KW-0349">Heme</keyword>
<dbReference type="SUPFAM" id="SSF46458">
    <property type="entry name" value="Globin-like"/>
    <property type="match status" value="1"/>
</dbReference>
<evidence type="ECO:0000256" key="1">
    <source>
        <dbReference type="ARBA" id="ARBA00022448"/>
    </source>
</evidence>